<dbReference type="Proteomes" id="UP001176940">
    <property type="component" value="Unassembled WGS sequence"/>
</dbReference>
<keyword evidence="3" id="KW-1185">Reference proteome</keyword>
<gene>
    <name evidence="2" type="ORF">RIMI_LOCUS11299058</name>
</gene>
<comment type="caution">
    <text evidence="2">The sequence shown here is derived from an EMBL/GenBank/DDBJ whole genome shotgun (WGS) entry which is preliminary data.</text>
</comment>
<dbReference type="InterPro" id="IPR009422">
    <property type="entry name" value="Gemin6"/>
</dbReference>
<dbReference type="InterPro" id="IPR046857">
    <property type="entry name" value="Gemin6_Sm-like_dom"/>
</dbReference>
<dbReference type="CDD" id="cd11676">
    <property type="entry name" value="Gemin6"/>
    <property type="match status" value="1"/>
</dbReference>
<dbReference type="InterPro" id="IPR047574">
    <property type="entry name" value="AD"/>
</dbReference>
<dbReference type="EMBL" id="CAUEEQ010025424">
    <property type="protein sequence ID" value="CAJ0946440.1"/>
    <property type="molecule type" value="Genomic_DNA"/>
</dbReference>
<evidence type="ECO:0000313" key="2">
    <source>
        <dbReference type="EMBL" id="CAJ0946440.1"/>
    </source>
</evidence>
<proteinExistence type="predicted"/>
<dbReference type="InterPro" id="IPR046856">
    <property type="entry name" value="Gemin6_C"/>
</dbReference>
<evidence type="ECO:0000313" key="3">
    <source>
        <dbReference type="Proteomes" id="UP001176940"/>
    </source>
</evidence>
<organism evidence="2 3">
    <name type="scientific">Ranitomeya imitator</name>
    <name type="common">mimic poison frog</name>
    <dbReference type="NCBI Taxonomy" id="111125"/>
    <lineage>
        <taxon>Eukaryota</taxon>
        <taxon>Metazoa</taxon>
        <taxon>Chordata</taxon>
        <taxon>Craniata</taxon>
        <taxon>Vertebrata</taxon>
        <taxon>Euteleostomi</taxon>
        <taxon>Amphibia</taxon>
        <taxon>Batrachia</taxon>
        <taxon>Anura</taxon>
        <taxon>Neobatrachia</taxon>
        <taxon>Hyloidea</taxon>
        <taxon>Dendrobatidae</taxon>
        <taxon>Dendrobatinae</taxon>
        <taxon>Ranitomeya</taxon>
    </lineage>
</organism>
<protein>
    <recommendedName>
        <fullName evidence="1">AD domain-containing protein</fullName>
    </recommendedName>
</protein>
<dbReference type="PANTHER" id="PTHR14710">
    <property type="entry name" value="GEM-ASSOCIATED PROTEIN 6"/>
    <property type="match status" value="1"/>
</dbReference>
<reference evidence="2" key="1">
    <citation type="submission" date="2023-07" db="EMBL/GenBank/DDBJ databases">
        <authorList>
            <person name="Stuckert A."/>
        </authorList>
    </citation>
    <scope>NUCLEOTIDE SEQUENCE</scope>
</reference>
<dbReference type="Pfam" id="PF20417">
    <property type="entry name" value="Gemin6_C"/>
    <property type="match status" value="1"/>
</dbReference>
<name>A0ABN9LR23_9NEOB</name>
<dbReference type="PROSITE" id="PS52001">
    <property type="entry name" value="AD"/>
    <property type="match status" value="1"/>
</dbReference>
<evidence type="ECO:0000259" key="1">
    <source>
        <dbReference type="PROSITE" id="PS52001"/>
    </source>
</evidence>
<dbReference type="Gene3D" id="2.30.30.100">
    <property type="match status" value="1"/>
</dbReference>
<dbReference type="Pfam" id="PF06372">
    <property type="entry name" value="Gemin6"/>
    <property type="match status" value="1"/>
</dbReference>
<dbReference type="PANTHER" id="PTHR14710:SF2">
    <property type="entry name" value="GEM-ASSOCIATED PROTEIN 6"/>
    <property type="match status" value="1"/>
</dbReference>
<accession>A0ABN9LR23</accession>
<feature type="domain" description="AD" evidence="1">
    <location>
        <begin position="112"/>
        <end position="204"/>
    </location>
</feature>
<sequence>MGGSEPQRPSDRTALDISQLLYSAMDTDLAPEEEQTIVTSWTEKTPLEWQEYVNKEVTVFADEKNEYQGWAVTIDPVSASVVLVNFEDDQKIVVRMVMGHAVQKVEIRKDSDEVTKQKLQNIFNLQESSSAYKKEDLETKKLNLKGWLQQNNIPVTEQGQSTRTLCVAGVLTIDPPYGPENCSSTNEIILSRIQGLLQGYMTNQ</sequence>